<dbReference type="HAMAP" id="MF_01241">
    <property type="entry name" value="GlcN6P_deamin"/>
    <property type="match status" value="1"/>
</dbReference>
<reference evidence="4" key="1">
    <citation type="submission" date="2020-03" db="EMBL/GenBank/DDBJ databases">
        <title>Spirochaetal bacteria isolated from arthropods constitute a novel genus Entomospira genus novum within the order Spirochaetales.</title>
        <authorList>
            <person name="Grana-Miraglia L."/>
            <person name="Sikutova S."/>
            <person name="Fingerle V."/>
            <person name="Sing A."/>
            <person name="Castillo-Ramirez S."/>
            <person name="Margos G."/>
            <person name="Rudolf I."/>
        </authorList>
    </citation>
    <scope>NUCLEOTIDE SEQUENCE</scope>
    <source>
        <strain evidence="4">BR149</strain>
    </source>
</reference>
<dbReference type="GO" id="GO:0005737">
    <property type="term" value="C:cytoplasm"/>
    <property type="evidence" value="ECO:0007669"/>
    <property type="project" value="TreeGrafter"/>
</dbReference>
<evidence type="ECO:0000256" key="1">
    <source>
        <dbReference type="ARBA" id="ARBA00022801"/>
    </source>
</evidence>
<feature type="domain" description="Glucosamine/galactosamine-6-phosphate isomerase" evidence="3">
    <location>
        <begin position="8"/>
        <end position="231"/>
    </location>
</feature>
<dbReference type="Proteomes" id="UP000778951">
    <property type="component" value="Unassembled WGS sequence"/>
</dbReference>
<feature type="active site" description="For ring-opening step" evidence="2">
    <location>
        <position position="148"/>
    </location>
</feature>
<dbReference type="GO" id="GO:0019262">
    <property type="term" value="P:N-acetylneuraminate catabolic process"/>
    <property type="evidence" value="ECO:0007669"/>
    <property type="project" value="UniProtKB-UniRule"/>
</dbReference>
<evidence type="ECO:0000313" key="4">
    <source>
        <dbReference type="EMBL" id="NIZ69442.1"/>
    </source>
</evidence>
<protein>
    <recommendedName>
        <fullName evidence="2">Glucosamine-6-phosphate deaminase</fullName>
        <ecNumber evidence="2">3.5.99.6</ecNumber>
    </recommendedName>
    <alternativeName>
        <fullName evidence="2">GlcN6P deaminase</fullName>
        <shortName evidence="2">GNPDA</shortName>
    </alternativeName>
    <alternativeName>
        <fullName evidence="2">Glucosamine-6-phosphate isomerase</fullName>
    </alternativeName>
</protein>
<dbReference type="InterPro" id="IPR004547">
    <property type="entry name" value="Glucosamine6P_isomerase"/>
</dbReference>
<evidence type="ECO:0000259" key="3">
    <source>
        <dbReference type="Pfam" id="PF01182"/>
    </source>
</evidence>
<dbReference type="GO" id="GO:0004342">
    <property type="term" value="F:glucosamine-6-phosphate deaminase activity"/>
    <property type="evidence" value="ECO:0007669"/>
    <property type="project" value="UniProtKB-UniRule"/>
</dbReference>
<organism evidence="4 5">
    <name type="scientific">Entomospira culicis</name>
    <dbReference type="NCBI Taxonomy" id="2719989"/>
    <lineage>
        <taxon>Bacteria</taxon>
        <taxon>Pseudomonadati</taxon>
        <taxon>Spirochaetota</taxon>
        <taxon>Spirochaetia</taxon>
        <taxon>Spirochaetales</taxon>
        <taxon>Spirochaetaceae</taxon>
        <taxon>Entomospira</taxon>
    </lineage>
</organism>
<comment type="function">
    <text evidence="2">Catalyzes the reversible isomerization-deamination of glucosamine 6-phosphate (GlcN6P) to form fructose 6-phosphate (Fru6P) and ammonium ion.</text>
</comment>
<evidence type="ECO:0000313" key="5">
    <source>
        <dbReference type="Proteomes" id="UP000778951"/>
    </source>
</evidence>
<feature type="active site" description="Proton acceptor; for ring-opening step" evidence="2">
    <location>
        <position position="143"/>
    </location>
</feature>
<sequence>MQVKIKADDKAVGTWVAQYIAKRINDFKPTADRPFVLGLATGSTPIPTYQALIELHKAGKVSFAHVVTFNMDEYVGLPQSHPESYYSFMWRHLFDHIDVKKEQVHILNGNASDLAKECADYEQKIRDFGGMELIIGGIGIDGHIAFNEPGSSLTSRTRKQPLLHETRVANSRFFDNDISKVPTHALTMGVATVTDSREVLLLVTGHNKAEALARIVEGAVSHWWTASVLQMHNHALILCDESACDRLQVATYKYFKEIDV</sequence>
<comment type="pathway">
    <text evidence="2">Amino-sugar metabolism; N-acetylneuraminate degradation; D-fructose 6-phosphate from N-acetylneuraminate: step 5/5.</text>
</comment>
<keyword evidence="1 2" id="KW-0378">Hydrolase</keyword>
<dbReference type="CDD" id="cd01399">
    <property type="entry name" value="GlcN6P_deaminase"/>
    <property type="match status" value="1"/>
</dbReference>
<dbReference type="PANTHER" id="PTHR11280:SF5">
    <property type="entry name" value="GLUCOSAMINE-6-PHOSPHATE ISOMERASE"/>
    <property type="match status" value="1"/>
</dbReference>
<comment type="similarity">
    <text evidence="2">Belongs to the glucosamine/galactosamine-6-phosphate isomerase family. NagB subfamily.</text>
</comment>
<dbReference type="InterPro" id="IPR006148">
    <property type="entry name" value="Glc/Gal-6P_isomerase"/>
</dbReference>
<dbReference type="GO" id="GO:0006046">
    <property type="term" value="P:N-acetylglucosamine catabolic process"/>
    <property type="evidence" value="ECO:0007669"/>
    <property type="project" value="UniProtKB-UniRule"/>
</dbReference>
<comment type="caution">
    <text evidence="2">Lacks conserved residue(s) required for the propagation of feature annotation.</text>
</comment>
<feature type="active site" description="Proton acceptor; for enolization step" evidence="2">
    <location>
        <position position="72"/>
    </location>
</feature>
<gene>
    <name evidence="2" type="primary">nagB</name>
    <name evidence="4" type="ORF">HCT48_04340</name>
</gene>
<dbReference type="GO" id="GO:0006043">
    <property type="term" value="P:glucosamine catabolic process"/>
    <property type="evidence" value="ECO:0007669"/>
    <property type="project" value="TreeGrafter"/>
</dbReference>
<comment type="caution">
    <text evidence="4">The sequence shown here is derived from an EMBL/GenBank/DDBJ whole genome shotgun (WGS) entry which is preliminary data.</text>
</comment>
<dbReference type="GO" id="GO:0042802">
    <property type="term" value="F:identical protein binding"/>
    <property type="evidence" value="ECO:0007669"/>
    <property type="project" value="TreeGrafter"/>
</dbReference>
<keyword evidence="2" id="KW-0119">Carbohydrate metabolism</keyword>
<dbReference type="NCBIfam" id="TIGR00502">
    <property type="entry name" value="nagB"/>
    <property type="match status" value="1"/>
</dbReference>
<dbReference type="PANTHER" id="PTHR11280">
    <property type="entry name" value="GLUCOSAMINE-6-PHOSPHATE ISOMERASE"/>
    <property type="match status" value="1"/>
</dbReference>
<comment type="catalytic activity">
    <reaction evidence="2">
        <text>alpha-D-glucosamine 6-phosphate + H2O = beta-D-fructose 6-phosphate + NH4(+)</text>
        <dbReference type="Rhea" id="RHEA:12172"/>
        <dbReference type="ChEBI" id="CHEBI:15377"/>
        <dbReference type="ChEBI" id="CHEBI:28938"/>
        <dbReference type="ChEBI" id="CHEBI:57634"/>
        <dbReference type="ChEBI" id="CHEBI:75989"/>
        <dbReference type="EC" id="3.5.99.6"/>
    </reaction>
</comment>
<feature type="active site" description="For ring-opening step" evidence="2">
    <location>
        <position position="141"/>
    </location>
</feature>
<dbReference type="EMBL" id="JAATLM010000001">
    <property type="protein sequence ID" value="NIZ69442.1"/>
    <property type="molecule type" value="Genomic_DNA"/>
</dbReference>
<dbReference type="SUPFAM" id="SSF100950">
    <property type="entry name" value="NagB/RpiA/CoA transferase-like"/>
    <property type="match status" value="1"/>
</dbReference>
<dbReference type="InterPro" id="IPR037171">
    <property type="entry name" value="NagB/RpiA_transferase-like"/>
</dbReference>
<name>A0A968KWN5_9SPIO</name>
<dbReference type="GO" id="GO:0005975">
    <property type="term" value="P:carbohydrate metabolic process"/>
    <property type="evidence" value="ECO:0007669"/>
    <property type="project" value="InterPro"/>
</dbReference>
<accession>A0A968KWN5</accession>
<dbReference type="Pfam" id="PF01182">
    <property type="entry name" value="Glucosamine_iso"/>
    <property type="match status" value="1"/>
</dbReference>
<dbReference type="EC" id="3.5.99.6" evidence="2"/>
<keyword evidence="5" id="KW-1185">Reference proteome</keyword>
<dbReference type="RefSeq" id="WP_167695532.1">
    <property type="nucleotide sequence ID" value="NZ_CP118181.1"/>
</dbReference>
<proteinExistence type="inferred from homology"/>
<evidence type="ECO:0000256" key="2">
    <source>
        <dbReference type="HAMAP-Rule" id="MF_01241"/>
    </source>
</evidence>
<dbReference type="Gene3D" id="3.40.50.1360">
    <property type="match status" value="1"/>
</dbReference>
<dbReference type="AlphaFoldDB" id="A0A968KWN5"/>